<dbReference type="EMBL" id="VIGX01000024">
    <property type="protein sequence ID" value="TWS25678.1"/>
    <property type="molecule type" value="Genomic_DNA"/>
</dbReference>
<comment type="caution">
    <text evidence="3">The sequence shown here is derived from an EMBL/GenBank/DDBJ whole genome shotgun (WGS) entry which is preliminary data.</text>
</comment>
<protein>
    <submittedName>
        <fullName evidence="3">WecB/TagA/CpsF family glycosyltransferase</fullName>
    </submittedName>
</protein>
<proteinExistence type="predicted"/>
<dbReference type="InterPro" id="IPR004629">
    <property type="entry name" value="WecG_TagA_CpsF"/>
</dbReference>
<evidence type="ECO:0000313" key="3">
    <source>
        <dbReference type="EMBL" id="TWS25678.1"/>
    </source>
</evidence>
<evidence type="ECO:0000256" key="2">
    <source>
        <dbReference type="ARBA" id="ARBA00022679"/>
    </source>
</evidence>
<dbReference type="NCBIfam" id="TIGR00696">
    <property type="entry name" value="wecG_tagA_cpsF"/>
    <property type="match status" value="1"/>
</dbReference>
<dbReference type="CDD" id="cd06533">
    <property type="entry name" value="Glyco_transf_WecG_TagA"/>
    <property type="match status" value="1"/>
</dbReference>
<sequence length="265" mass="28494">MSTRTAMLLDGQEVVCVTGADVLGRIGLRIAEGGGRPLAVCSINVDHLHHFGRGRRRLGREVDWLSVADGAPVAGRGALVAGHPWPRVTGADLLPEVLAKAEAEGWRIGFVGGTPAMHARLAPVLAERYPALDVAGFWAPERVELDDPAASARLVAEIRAARPAVLIVGLGKPRQEQWIDEAGPGTGAHVLLPFGAAADFLAGTVSRAPSAWQRMGAEWLYRLLQEPRRLGRRYLVQGPRAVLRLRRARLDRVTWPEASRPGGAP</sequence>
<dbReference type="OrthoDB" id="9771846at2"/>
<dbReference type="Proteomes" id="UP000319375">
    <property type="component" value="Unassembled WGS sequence"/>
</dbReference>
<organism evidence="3 4">
    <name type="scientific">Tsukamurella conjunctivitidis</name>
    <dbReference type="NCBI Taxonomy" id="2592068"/>
    <lineage>
        <taxon>Bacteria</taxon>
        <taxon>Bacillati</taxon>
        <taxon>Actinomycetota</taxon>
        <taxon>Actinomycetes</taxon>
        <taxon>Mycobacteriales</taxon>
        <taxon>Tsukamurellaceae</taxon>
        <taxon>Tsukamurella</taxon>
    </lineage>
</organism>
<name>A0A5C5RSZ4_9ACTN</name>
<keyword evidence="4" id="KW-1185">Reference proteome</keyword>
<dbReference type="AlphaFoldDB" id="A0A5C5RSZ4"/>
<dbReference type="RefSeq" id="WP_146489180.1">
    <property type="nucleotide sequence ID" value="NZ_VIGX01000024.1"/>
</dbReference>
<gene>
    <name evidence="3" type="ORF">FK530_22390</name>
</gene>
<keyword evidence="1" id="KW-0328">Glycosyltransferase</keyword>
<dbReference type="Pfam" id="PF03808">
    <property type="entry name" value="Glyco_tran_WecG"/>
    <property type="match status" value="1"/>
</dbReference>
<dbReference type="GO" id="GO:0016758">
    <property type="term" value="F:hexosyltransferase activity"/>
    <property type="evidence" value="ECO:0007669"/>
    <property type="project" value="TreeGrafter"/>
</dbReference>
<dbReference type="PANTHER" id="PTHR34136">
    <property type="match status" value="1"/>
</dbReference>
<dbReference type="PANTHER" id="PTHR34136:SF1">
    <property type="entry name" value="UDP-N-ACETYL-D-MANNOSAMINURONIC ACID TRANSFERASE"/>
    <property type="match status" value="1"/>
</dbReference>
<evidence type="ECO:0000313" key="4">
    <source>
        <dbReference type="Proteomes" id="UP000319375"/>
    </source>
</evidence>
<keyword evidence="2 3" id="KW-0808">Transferase</keyword>
<evidence type="ECO:0000256" key="1">
    <source>
        <dbReference type="ARBA" id="ARBA00022676"/>
    </source>
</evidence>
<reference evidence="3 4" key="1">
    <citation type="submission" date="2019-06" db="EMBL/GenBank/DDBJ databases">
        <title>Tsukamurella conjunctivitidis sp. nov., Tsukamurella assacharolytica sp. nov. and Tsukamurella sputae sp. nov. isolated from patients with conjunctivitis, bacteraemia (lymphoma) and respiratory infection (sputum) in Hong Kong.</title>
        <authorList>
            <person name="Teng J.L.L."/>
            <person name="Lee H.H."/>
            <person name="Fong J.Y.H."/>
            <person name="Fok K.M.N."/>
            <person name="Lau S.K.P."/>
            <person name="Woo P.C.Y."/>
        </authorList>
    </citation>
    <scope>NUCLEOTIDE SEQUENCE [LARGE SCALE GENOMIC DNA]</scope>
    <source>
        <strain evidence="3 4">HKU72</strain>
    </source>
</reference>
<accession>A0A5C5RSZ4</accession>